<comment type="caution">
    <text evidence="2">The sequence shown here is derived from an EMBL/GenBank/DDBJ whole genome shotgun (WGS) entry which is preliminary data.</text>
</comment>
<dbReference type="SUPFAM" id="SSF82549">
    <property type="entry name" value="DAK1/DegV-like"/>
    <property type="match status" value="1"/>
</dbReference>
<evidence type="ECO:0000313" key="2">
    <source>
        <dbReference type="EMBL" id="NEY73932.1"/>
    </source>
</evidence>
<dbReference type="PANTHER" id="PTHR33434">
    <property type="entry name" value="DEGV DOMAIN-CONTAINING PROTEIN DR_1986-RELATED"/>
    <property type="match status" value="1"/>
</dbReference>
<keyword evidence="3" id="KW-1185">Reference proteome</keyword>
<dbReference type="RefSeq" id="WP_163181799.1">
    <property type="nucleotide sequence ID" value="NZ_JAAIWM010000011.1"/>
</dbReference>
<dbReference type="Gene3D" id="3.30.1180.10">
    <property type="match status" value="1"/>
</dbReference>
<dbReference type="InterPro" id="IPR003797">
    <property type="entry name" value="DegV"/>
</dbReference>
<name>A0A6M0QC38_9BACI</name>
<sequence>MKIAWVTDSTVYLDEHLKDHPDIYIVPLLIMFNDKEYLDGKDLTLEEFFQKLESSPQLPTSSQPAVGVFAELYESIKDKYDAIISVHLSSKLSGTYSSSLQGSQMVDAQISVIDSKILSLPMGKLISRGIQLQEEGTEYNAIVEELTRLANHHETYVTIGSLEQLHRGGRMNAAQFLIGSALKIKPILYVNDGELETAEKVRTEKKAHQRMVDIFVKAKAEDPSISNLSLIYGRTPDVANVWKERLQVDFPDLEIQLCPLGPVIGVHAGANTFGISWYQ</sequence>
<accession>A0A6M0QC38</accession>
<dbReference type="Proteomes" id="UP000481043">
    <property type="component" value="Unassembled WGS sequence"/>
</dbReference>
<reference evidence="2 3" key="1">
    <citation type="submission" date="2020-02" db="EMBL/GenBank/DDBJ databases">
        <title>Bacillus aquiflavi sp. nov., isolated from yellow water of strong flavor Chinese baijiu in Yibin region of China.</title>
        <authorList>
            <person name="Xie J."/>
        </authorList>
    </citation>
    <scope>NUCLEOTIDE SEQUENCE [LARGE SCALE GENOMIC DNA]</scope>
    <source>
        <strain evidence="2 3">SA4</strain>
    </source>
</reference>
<dbReference type="InterPro" id="IPR043168">
    <property type="entry name" value="DegV_C"/>
</dbReference>
<gene>
    <name evidence="2" type="ORF">G4D63_19720</name>
</gene>
<dbReference type="PANTHER" id="PTHR33434:SF2">
    <property type="entry name" value="FATTY ACID-BINDING PROTEIN TM_1468"/>
    <property type="match status" value="1"/>
</dbReference>
<keyword evidence="1" id="KW-0446">Lipid-binding</keyword>
<evidence type="ECO:0000313" key="3">
    <source>
        <dbReference type="Proteomes" id="UP000481043"/>
    </source>
</evidence>
<dbReference type="Gene3D" id="3.40.50.10170">
    <property type="match status" value="1"/>
</dbReference>
<dbReference type="PROSITE" id="PS51482">
    <property type="entry name" value="DEGV"/>
    <property type="match status" value="1"/>
</dbReference>
<organism evidence="2 3">
    <name type="scientific">Bacillus mesophilus</name>
    <dbReference type="NCBI Taxonomy" id="1808955"/>
    <lineage>
        <taxon>Bacteria</taxon>
        <taxon>Bacillati</taxon>
        <taxon>Bacillota</taxon>
        <taxon>Bacilli</taxon>
        <taxon>Bacillales</taxon>
        <taxon>Bacillaceae</taxon>
        <taxon>Bacillus</taxon>
    </lineage>
</organism>
<dbReference type="NCBIfam" id="TIGR00762">
    <property type="entry name" value="DegV"/>
    <property type="match status" value="1"/>
</dbReference>
<dbReference type="InterPro" id="IPR050270">
    <property type="entry name" value="DegV_domain_contain"/>
</dbReference>
<dbReference type="AlphaFoldDB" id="A0A6M0QC38"/>
<dbReference type="GO" id="GO:0008289">
    <property type="term" value="F:lipid binding"/>
    <property type="evidence" value="ECO:0007669"/>
    <property type="project" value="UniProtKB-KW"/>
</dbReference>
<dbReference type="EMBL" id="JAAIWM010000011">
    <property type="protein sequence ID" value="NEY73932.1"/>
    <property type="molecule type" value="Genomic_DNA"/>
</dbReference>
<protein>
    <submittedName>
        <fullName evidence="2">DegV family protein</fullName>
    </submittedName>
</protein>
<evidence type="ECO:0000256" key="1">
    <source>
        <dbReference type="ARBA" id="ARBA00023121"/>
    </source>
</evidence>
<dbReference type="Pfam" id="PF02645">
    <property type="entry name" value="DegV"/>
    <property type="match status" value="1"/>
</dbReference>
<proteinExistence type="predicted"/>